<dbReference type="PANTHER" id="PTHR46373">
    <property type="entry name" value="PROTEIN RKD4"/>
    <property type="match status" value="1"/>
</dbReference>
<keyword evidence="3" id="KW-0175">Coiled coil</keyword>
<evidence type="ECO:0000256" key="2">
    <source>
        <dbReference type="ARBA" id="ARBA00023015"/>
    </source>
</evidence>
<proteinExistence type="predicted"/>
<comment type="function">
    <text evidence="1">Putative transcription factor.</text>
</comment>
<keyword evidence="6" id="KW-0539">Nucleus</keyword>
<organism evidence="9 10">
    <name type="scientific">Hibiscus sabdariffa</name>
    <name type="common">roselle</name>
    <dbReference type="NCBI Taxonomy" id="183260"/>
    <lineage>
        <taxon>Eukaryota</taxon>
        <taxon>Viridiplantae</taxon>
        <taxon>Streptophyta</taxon>
        <taxon>Embryophyta</taxon>
        <taxon>Tracheophyta</taxon>
        <taxon>Spermatophyta</taxon>
        <taxon>Magnoliopsida</taxon>
        <taxon>eudicotyledons</taxon>
        <taxon>Gunneridae</taxon>
        <taxon>Pentapetalae</taxon>
        <taxon>rosids</taxon>
        <taxon>malvids</taxon>
        <taxon>Malvales</taxon>
        <taxon>Malvaceae</taxon>
        <taxon>Malvoideae</taxon>
        <taxon>Hibiscus</taxon>
    </lineage>
</organism>
<evidence type="ECO:0000313" key="10">
    <source>
        <dbReference type="Proteomes" id="UP001472677"/>
    </source>
</evidence>
<accession>A0ABR2F0W9</accession>
<sequence>MADPNGDPFYNTPYSDYFMSIINNLNPQFTQENNDAIGIGSSQPLDLSDFQNDPDLQYSLLNPFEFNGETSTQIETTNLGNGIQEPVSLPLPLPSTATIGSWNLQYSPLNPFGINGETSNQIETNLVNEIQGPVSLPLPSNGTIDVDNLLMDLVPENSQIDPSMMNWSTSNQSERNLGNEIQDPFSFPYLIPPIAVETGGTFGDLQGTTISGFICNESNGETSNQARTDLVPSLQARFGCRCCEILREIVHVKGKVVMKLQIHGRLVGVFFHAVLEVQQSSEPVSHQIFDFYEKSYGEVKQFLTEYCMKRKQERYTMMNDPNSGFFEALCVGFDWYENLANGADPAANNGRNHWKSPASNETTNTKNLVSVTEQRRRVKETTIKDLAHYFHLTRKQAAKKLGISETVVHNIWCEGNPGVKKRWPFRKIHSIVKEIVKLKELLKSEDPHVRDRARDDIRKKEAALAKYYEGVA</sequence>
<evidence type="ECO:0000256" key="6">
    <source>
        <dbReference type="ARBA" id="ARBA00023242"/>
    </source>
</evidence>
<evidence type="ECO:0000256" key="1">
    <source>
        <dbReference type="ARBA" id="ARBA00004049"/>
    </source>
</evidence>
<protein>
    <recommendedName>
        <fullName evidence="8">RWP-RK domain-containing protein</fullName>
    </recommendedName>
</protein>
<dbReference type="InterPro" id="IPR003035">
    <property type="entry name" value="RWP-RK_dom"/>
</dbReference>
<comment type="caution">
    <text evidence="9">The sequence shown here is derived from an EMBL/GenBank/DDBJ whole genome shotgun (WGS) entry which is preliminary data.</text>
</comment>
<dbReference type="Proteomes" id="UP001472677">
    <property type="component" value="Unassembled WGS sequence"/>
</dbReference>
<gene>
    <name evidence="9" type="ORF">V6N12_007152</name>
</gene>
<feature type="domain" description="RWP-RK" evidence="8">
    <location>
        <begin position="368"/>
        <end position="451"/>
    </location>
</feature>
<evidence type="ECO:0000256" key="5">
    <source>
        <dbReference type="ARBA" id="ARBA00023163"/>
    </source>
</evidence>
<name>A0ABR2F0W9_9ROSI</name>
<evidence type="ECO:0000256" key="7">
    <source>
        <dbReference type="SAM" id="MobiDB-lite"/>
    </source>
</evidence>
<feature type="compositionally biased region" description="Polar residues" evidence="7">
    <location>
        <begin position="357"/>
        <end position="366"/>
    </location>
</feature>
<dbReference type="PANTHER" id="PTHR46373:SF5">
    <property type="entry name" value="RWP-RK DOMAIN PROTEIN"/>
    <property type="match status" value="1"/>
</dbReference>
<dbReference type="Pfam" id="PF02042">
    <property type="entry name" value="RWP-RK"/>
    <property type="match status" value="1"/>
</dbReference>
<dbReference type="PROSITE" id="PS51519">
    <property type="entry name" value="RWP_RK"/>
    <property type="match status" value="1"/>
</dbReference>
<reference evidence="9 10" key="1">
    <citation type="journal article" date="2024" name="G3 (Bethesda)">
        <title>Genome assembly of Hibiscus sabdariffa L. provides insights into metabolisms of medicinal natural products.</title>
        <authorList>
            <person name="Kim T."/>
        </authorList>
    </citation>
    <scope>NUCLEOTIDE SEQUENCE [LARGE SCALE GENOMIC DNA]</scope>
    <source>
        <strain evidence="9">TK-2024</strain>
        <tissue evidence="9">Old leaves</tissue>
    </source>
</reference>
<keyword evidence="4" id="KW-0238">DNA-binding</keyword>
<dbReference type="InterPro" id="IPR044607">
    <property type="entry name" value="RKD-like"/>
</dbReference>
<keyword evidence="5" id="KW-0804">Transcription</keyword>
<evidence type="ECO:0000259" key="8">
    <source>
        <dbReference type="PROSITE" id="PS51519"/>
    </source>
</evidence>
<evidence type="ECO:0000313" key="9">
    <source>
        <dbReference type="EMBL" id="KAK8568604.1"/>
    </source>
</evidence>
<evidence type="ECO:0000256" key="4">
    <source>
        <dbReference type="ARBA" id="ARBA00023125"/>
    </source>
</evidence>
<evidence type="ECO:0000256" key="3">
    <source>
        <dbReference type="ARBA" id="ARBA00023054"/>
    </source>
</evidence>
<keyword evidence="10" id="KW-1185">Reference proteome</keyword>
<keyword evidence="2" id="KW-0805">Transcription regulation</keyword>
<dbReference type="EMBL" id="JBBPBM010000009">
    <property type="protein sequence ID" value="KAK8568604.1"/>
    <property type="molecule type" value="Genomic_DNA"/>
</dbReference>
<feature type="region of interest" description="Disordered" evidence="7">
    <location>
        <begin position="347"/>
        <end position="366"/>
    </location>
</feature>